<keyword evidence="1" id="KW-0238">DNA-binding</keyword>
<evidence type="ECO:0000313" key="4">
    <source>
        <dbReference type="Proteomes" id="UP001593940"/>
    </source>
</evidence>
<dbReference type="EMBL" id="JBHOMY010000061">
    <property type="protein sequence ID" value="MFC1458662.1"/>
    <property type="molecule type" value="Genomic_DNA"/>
</dbReference>
<feature type="domain" description="HTH luxR-type" evidence="2">
    <location>
        <begin position="167"/>
        <end position="232"/>
    </location>
</feature>
<name>A0ABV6YBK0_9HYPH</name>
<dbReference type="RefSeq" id="WP_377030567.1">
    <property type="nucleotide sequence ID" value="NZ_JBHOMY010000061.1"/>
</dbReference>
<dbReference type="CDD" id="cd06170">
    <property type="entry name" value="LuxR_C_like"/>
    <property type="match status" value="1"/>
</dbReference>
<accession>A0ABV6YBK0</accession>
<dbReference type="PRINTS" id="PR00038">
    <property type="entry name" value="HTHLUXR"/>
</dbReference>
<dbReference type="SMART" id="SM00421">
    <property type="entry name" value="HTH_LUXR"/>
    <property type="match status" value="1"/>
</dbReference>
<sequence>MDQNLVYNEQIRPIAQNTTSYVTTVLVCQNTLIRSGISHLLSGTHFVLGDETLGQTSELSILCLVYADQMAEDLNETAERLKAQWPSARVVLLTERMEPAAMMQAIQAGVDGLCSTAMKREPLIKALDLVMLGETFIPSALALSLANEAARLQQARPDGAMIAGPAAAAVASKLSGREAQILHCLTQGASNKHIARELGVAEATVKVHLKAVLRKVKAANRTQAALWAQQHMNLAANGGNLAAAE</sequence>
<evidence type="ECO:0000313" key="3">
    <source>
        <dbReference type="EMBL" id="MFC1458662.1"/>
    </source>
</evidence>
<evidence type="ECO:0000256" key="1">
    <source>
        <dbReference type="ARBA" id="ARBA00023125"/>
    </source>
</evidence>
<dbReference type="PANTHER" id="PTHR43214:SF42">
    <property type="entry name" value="TRANSCRIPTIONAL REGULATORY PROTEIN DESR"/>
    <property type="match status" value="1"/>
</dbReference>
<keyword evidence="4" id="KW-1185">Reference proteome</keyword>
<dbReference type="Proteomes" id="UP001593940">
    <property type="component" value="Unassembled WGS sequence"/>
</dbReference>
<dbReference type="PROSITE" id="PS00622">
    <property type="entry name" value="HTH_LUXR_1"/>
    <property type="match status" value="1"/>
</dbReference>
<protein>
    <submittedName>
        <fullName evidence="3">LuxR C-terminal-related transcriptional regulator</fullName>
    </submittedName>
</protein>
<dbReference type="Gene3D" id="3.40.50.2300">
    <property type="match status" value="1"/>
</dbReference>
<dbReference type="Pfam" id="PF00196">
    <property type="entry name" value="GerE"/>
    <property type="match status" value="1"/>
</dbReference>
<comment type="caution">
    <text evidence="3">The sequence shown here is derived from an EMBL/GenBank/DDBJ whole genome shotgun (WGS) entry which is preliminary data.</text>
</comment>
<dbReference type="InterPro" id="IPR039420">
    <property type="entry name" value="WalR-like"/>
</dbReference>
<dbReference type="InterPro" id="IPR000792">
    <property type="entry name" value="Tscrpt_reg_LuxR_C"/>
</dbReference>
<evidence type="ECO:0000259" key="2">
    <source>
        <dbReference type="PROSITE" id="PS50043"/>
    </source>
</evidence>
<dbReference type="PROSITE" id="PS50043">
    <property type="entry name" value="HTH_LUXR_2"/>
    <property type="match status" value="1"/>
</dbReference>
<reference evidence="3 4" key="1">
    <citation type="submission" date="2024-09" db="EMBL/GenBank/DDBJ databases">
        <title>Nodulacao em especies de Leguminosae Basais da Amazonia e Caracterizacao dos Rizobios e Bacterias Associadas aos Nodulos.</title>
        <authorList>
            <person name="Jambeiro I.C.A."/>
            <person name="Lopes I.S."/>
            <person name="Aguiar E.R.G.R."/>
            <person name="Santos A.F.J."/>
            <person name="Dos Santos J.M.F."/>
            <person name="Gross E."/>
        </authorList>
    </citation>
    <scope>NUCLEOTIDE SEQUENCE [LARGE SCALE GENOMIC DNA]</scope>
    <source>
        <strain evidence="3 4">BRUESC1165</strain>
    </source>
</reference>
<dbReference type="PANTHER" id="PTHR43214">
    <property type="entry name" value="TWO-COMPONENT RESPONSE REGULATOR"/>
    <property type="match status" value="1"/>
</dbReference>
<dbReference type="InterPro" id="IPR011006">
    <property type="entry name" value="CheY-like_superfamily"/>
</dbReference>
<dbReference type="SUPFAM" id="SSF46894">
    <property type="entry name" value="C-terminal effector domain of the bipartite response regulators"/>
    <property type="match status" value="1"/>
</dbReference>
<dbReference type="InterPro" id="IPR016032">
    <property type="entry name" value="Sig_transdc_resp-reg_C-effctor"/>
</dbReference>
<dbReference type="SUPFAM" id="SSF52172">
    <property type="entry name" value="CheY-like"/>
    <property type="match status" value="1"/>
</dbReference>
<proteinExistence type="predicted"/>
<organism evidence="3 4">
    <name type="scientific">Microvirga arabica</name>
    <dbReference type="NCBI Taxonomy" id="1128671"/>
    <lineage>
        <taxon>Bacteria</taxon>
        <taxon>Pseudomonadati</taxon>
        <taxon>Pseudomonadota</taxon>
        <taxon>Alphaproteobacteria</taxon>
        <taxon>Hyphomicrobiales</taxon>
        <taxon>Methylobacteriaceae</taxon>
        <taxon>Microvirga</taxon>
    </lineage>
</organism>
<gene>
    <name evidence="3" type="ORF">ACETIH_18570</name>
</gene>